<dbReference type="Gene3D" id="1.20.58.220">
    <property type="entry name" value="Phosphate transport system protein phou homolog 2, domain 2"/>
    <property type="match status" value="1"/>
</dbReference>
<reference evidence="2 3" key="1">
    <citation type="journal article" date="2013" name="PLoS ONE">
        <title>Identification and characterization of three novel lipases belonging to families II and V from Anaerovibrio lipolyticus 5ST.</title>
        <authorList>
            <person name="Prive F."/>
            <person name="Kaderbhai N.N."/>
            <person name="Girdwood S."/>
            <person name="Worgan H.J."/>
            <person name="Pinloche E."/>
            <person name="Scollan N.D."/>
            <person name="Huws S.A."/>
            <person name="Newbold C.J."/>
        </authorList>
    </citation>
    <scope>NUCLEOTIDE SEQUENCE [LARGE SCALE GENOMIC DNA]</scope>
    <source>
        <strain evidence="2 3">5S</strain>
    </source>
</reference>
<sequence>MFNFNRKGDTEFYDLFLESAQFFYQGSLLMDEVMVDHRKADIKVKEINDIEHKADRVNDRIIDKLNQTFITPIDREDIYAIANGLDDGVDLLQGILQRIVIYHTGEAREGAIRLTKLLIECTQKIIRVLELLPEISKNQDELLSLTSKVSKLESEGDHIFRSELAYLFAQVKDPIELIKRKDLLEDLEDTLDHCEKMADLLRGVVMKYA</sequence>
<protein>
    <submittedName>
        <fullName evidence="2">Phosphate transport regulator</fullName>
    </submittedName>
</protein>
<evidence type="ECO:0000256" key="1">
    <source>
        <dbReference type="ARBA" id="ARBA00008591"/>
    </source>
</evidence>
<dbReference type="EMBL" id="JSCE01000092">
    <property type="protein sequence ID" value="KHM52461.1"/>
    <property type="molecule type" value="Genomic_DNA"/>
</dbReference>
<organism evidence="2 3">
    <name type="scientific">Anaerovibrio lipolyticus</name>
    <dbReference type="NCBI Taxonomy" id="82374"/>
    <lineage>
        <taxon>Bacteria</taxon>
        <taxon>Bacillati</taxon>
        <taxon>Bacillota</taxon>
        <taxon>Negativicutes</taxon>
        <taxon>Selenomonadales</taxon>
        <taxon>Selenomonadaceae</taxon>
        <taxon>Anaerovibrio</taxon>
    </lineage>
</organism>
<evidence type="ECO:0000313" key="2">
    <source>
        <dbReference type="EMBL" id="KHM52461.1"/>
    </source>
</evidence>
<evidence type="ECO:0000313" key="3">
    <source>
        <dbReference type="Proteomes" id="UP000030993"/>
    </source>
</evidence>
<dbReference type="AlphaFoldDB" id="A0A0B2K0V0"/>
<comment type="caution">
    <text evidence="2">The sequence shown here is derived from an EMBL/GenBank/DDBJ whole genome shotgun (WGS) entry which is preliminary data.</text>
</comment>
<comment type="similarity">
    <text evidence="1">Belongs to the UPF0111 family.</text>
</comment>
<dbReference type="eggNOG" id="COG1392">
    <property type="taxonomic scope" value="Bacteria"/>
</dbReference>
<dbReference type="Proteomes" id="UP000030993">
    <property type="component" value="Unassembled WGS sequence"/>
</dbReference>
<dbReference type="PANTHER" id="PTHR37298:SF1">
    <property type="entry name" value="UPF0111 PROTEIN YKAA"/>
    <property type="match status" value="1"/>
</dbReference>
<dbReference type="InterPro" id="IPR052912">
    <property type="entry name" value="UPF0111_domain"/>
</dbReference>
<name>A0A0B2K0V0_9FIRM</name>
<dbReference type="InterPro" id="IPR018445">
    <property type="entry name" value="Put_Phosphate_transp_reg"/>
</dbReference>
<accession>A0A0B2K0V0</accession>
<dbReference type="PANTHER" id="PTHR37298">
    <property type="entry name" value="UPF0111 PROTEIN YKAA"/>
    <property type="match status" value="1"/>
</dbReference>
<dbReference type="RefSeq" id="WP_039207021.1">
    <property type="nucleotide sequence ID" value="NZ_JSCE01000092.1"/>
</dbReference>
<dbReference type="InterPro" id="IPR038078">
    <property type="entry name" value="PhoU-like_sf"/>
</dbReference>
<dbReference type="Pfam" id="PF01865">
    <property type="entry name" value="PhoU_div"/>
    <property type="match status" value="1"/>
</dbReference>
<gene>
    <name evidence="2" type="ORF">NZ47_04765</name>
</gene>
<proteinExistence type="inferred from homology"/>
<dbReference type="STRING" id="82374.NZ47_04765"/>
<keyword evidence="3" id="KW-1185">Reference proteome</keyword>